<evidence type="ECO:0000313" key="2">
    <source>
        <dbReference type="Proteomes" id="UP001320420"/>
    </source>
</evidence>
<reference evidence="1 2" key="1">
    <citation type="submission" date="2024-02" db="EMBL/GenBank/DDBJ databases">
        <title>De novo assembly and annotation of 12 fungi associated with fruit tree decline syndrome in Ontario, Canada.</title>
        <authorList>
            <person name="Sulman M."/>
            <person name="Ellouze W."/>
            <person name="Ilyukhin E."/>
        </authorList>
    </citation>
    <scope>NUCLEOTIDE SEQUENCE [LARGE SCALE GENOMIC DNA]</scope>
    <source>
        <strain evidence="1 2">M11/M66-122</strain>
    </source>
</reference>
<dbReference type="AlphaFoldDB" id="A0AAN9YKH9"/>
<sequence>MFEFFLGLAHGHEMNTDNTSTMLVRIAKYCEMHRLEALVRPRIEYWIRAARRSNPFNNDPIKCSTEPDWLSIGYQFGVTEPFHEASLRLAYWVPLHDSIDLWYNEMELSLPSSVYNKIVECRSNFLNYVLEDLIHHFHRAEEVLQTSPFPETGICRSGSKECVSSQFFQIQSWLEMSEIRVEENANTELRYGNSTESPFQLFESHKIDLTGFCGECKQNGPLREILLTLQNDMGIYLEEFLQLSPDHCPITKEQMEHMAERKRSIDSAVASS</sequence>
<dbReference type="EMBL" id="JAKJXP020000105">
    <property type="protein sequence ID" value="KAK7745700.1"/>
    <property type="molecule type" value="Genomic_DNA"/>
</dbReference>
<protein>
    <submittedName>
        <fullName evidence="1">Uncharacterized protein</fullName>
    </submittedName>
</protein>
<name>A0AAN9YKH9_9PEZI</name>
<evidence type="ECO:0000313" key="1">
    <source>
        <dbReference type="EMBL" id="KAK7745700.1"/>
    </source>
</evidence>
<keyword evidence="2" id="KW-1185">Reference proteome</keyword>
<gene>
    <name evidence="1" type="ORF">SLS62_009666</name>
</gene>
<accession>A0AAN9YKH9</accession>
<dbReference type="Proteomes" id="UP001320420">
    <property type="component" value="Unassembled WGS sequence"/>
</dbReference>
<proteinExistence type="predicted"/>
<comment type="caution">
    <text evidence="1">The sequence shown here is derived from an EMBL/GenBank/DDBJ whole genome shotgun (WGS) entry which is preliminary data.</text>
</comment>
<organism evidence="1 2">
    <name type="scientific">Diatrype stigma</name>
    <dbReference type="NCBI Taxonomy" id="117547"/>
    <lineage>
        <taxon>Eukaryota</taxon>
        <taxon>Fungi</taxon>
        <taxon>Dikarya</taxon>
        <taxon>Ascomycota</taxon>
        <taxon>Pezizomycotina</taxon>
        <taxon>Sordariomycetes</taxon>
        <taxon>Xylariomycetidae</taxon>
        <taxon>Xylariales</taxon>
        <taxon>Diatrypaceae</taxon>
        <taxon>Diatrype</taxon>
    </lineage>
</organism>